<reference evidence="1" key="1">
    <citation type="submission" date="2017-07" db="EMBL/GenBank/DDBJ databases">
        <title>Taro Niue Genome Assembly and Annotation.</title>
        <authorList>
            <person name="Atibalentja N."/>
            <person name="Keating K."/>
            <person name="Fields C.J."/>
        </authorList>
    </citation>
    <scope>NUCLEOTIDE SEQUENCE</scope>
    <source>
        <strain evidence="1">Niue_2</strain>
        <tissue evidence="1">Leaf</tissue>
    </source>
</reference>
<comment type="caution">
    <text evidence="1">The sequence shown here is derived from an EMBL/GenBank/DDBJ whole genome shotgun (WGS) entry which is preliminary data.</text>
</comment>
<proteinExistence type="predicted"/>
<dbReference type="Proteomes" id="UP000652761">
    <property type="component" value="Unassembled WGS sequence"/>
</dbReference>
<dbReference type="EMBL" id="NMUH01004231">
    <property type="protein sequence ID" value="MQM08890.1"/>
    <property type="molecule type" value="Genomic_DNA"/>
</dbReference>
<dbReference type="AlphaFoldDB" id="A0A843X153"/>
<accession>A0A843X153</accession>
<evidence type="ECO:0000313" key="1">
    <source>
        <dbReference type="EMBL" id="MQM08890.1"/>
    </source>
</evidence>
<organism evidence="1 2">
    <name type="scientific">Colocasia esculenta</name>
    <name type="common">Wild taro</name>
    <name type="synonym">Arum esculentum</name>
    <dbReference type="NCBI Taxonomy" id="4460"/>
    <lineage>
        <taxon>Eukaryota</taxon>
        <taxon>Viridiplantae</taxon>
        <taxon>Streptophyta</taxon>
        <taxon>Embryophyta</taxon>
        <taxon>Tracheophyta</taxon>
        <taxon>Spermatophyta</taxon>
        <taxon>Magnoliopsida</taxon>
        <taxon>Liliopsida</taxon>
        <taxon>Araceae</taxon>
        <taxon>Aroideae</taxon>
        <taxon>Colocasieae</taxon>
        <taxon>Colocasia</taxon>
    </lineage>
</organism>
<keyword evidence="2" id="KW-1185">Reference proteome</keyword>
<gene>
    <name evidence="1" type="ORF">Taro_041748</name>
</gene>
<protein>
    <submittedName>
        <fullName evidence="1">Uncharacterized protein</fullName>
    </submittedName>
</protein>
<sequence length="122" mass="13162">MEVGKGQLGHALRACAWDLACDASDGGMHGGWADDADVAAVERPAGELCGARIWRAWCDSGAGGCSSQLRRRDVMEVQSRSCCGAGGCRWRPGPGWCEALASVREFDCYLHKEWDMEIGLDL</sequence>
<name>A0A843X153_COLES</name>
<evidence type="ECO:0000313" key="2">
    <source>
        <dbReference type="Proteomes" id="UP000652761"/>
    </source>
</evidence>